<reference evidence="1" key="1">
    <citation type="journal article" date="2015" name="Proc. Natl. Acad. Sci. U.S.A.">
        <title>Networks of energetic and metabolic interactions define dynamics in microbial communities.</title>
        <authorList>
            <person name="Embree M."/>
            <person name="Liu J.K."/>
            <person name="Al-Bassam M.M."/>
            <person name="Zengler K."/>
        </authorList>
    </citation>
    <scope>NUCLEOTIDE SEQUENCE</scope>
</reference>
<dbReference type="PANTHER" id="PTHR40699:SF1">
    <property type="entry name" value="UPF0179 PROTEIN MJ1627"/>
    <property type="match status" value="1"/>
</dbReference>
<sequence>MSEASTQITLIGTKLASIGMEFTFMGPTPECESCKLRNTCINLEPRRRYRVLGTRGELVHECPIHEAGVRAVEVAESPIIAAFDARKAFPGSKIVFEAMKCDDYNCSMYDICHPIGLKDGEKCTIVEVVGEAPEDCPRGNILKLVEFRR</sequence>
<proteinExistence type="inferred from homology"/>
<organism evidence="1">
    <name type="scientific">hydrocarbon metagenome</name>
    <dbReference type="NCBI Taxonomy" id="938273"/>
    <lineage>
        <taxon>unclassified sequences</taxon>
        <taxon>metagenomes</taxon>
        <taxon>ecological metagenomes</taxon>
    </lineage>
</organism>
<gene>
    <name evidence="1" type="ORF">ASZ90_013492</name>
</gene>
<comment type="caution">
    <text evidence="1">The sequence shown here is derived from an EMBL/GenBank/DDBJ whole genome shotgun (WGS) entry which is preliminary data.</text>
</comment>
<dbReference type="EMBL" id="LNQE01001478">
    <property type="protein sequence ID" value="KUG16859.1"/>
    <property type="molecule type" value="Genomic_DNA"/>
</dbReference>
<evidence type="ECO:0000313" key="1">
    <source>
        <dbReference type="EMBL" id="KUG16859.1"/>
    </source>
</evidence>
<dbReference type="InterPro" id="IPR005369">
    <property type="entry name" value="UPF0179"/>
</dbReference>
<name>A0A0W8F7L4_9ZZZZ</name>
<dbReference type="PIRSF" id="PIRSF006595">
    <property type="entry name" value="UCP006595"/>
    <property type="match status" value="1"/>
</dbReference>
<accession>A0A0W8F7L4</accession>
<dbReference type="HAMAP" id="MF_00498">
    <property type="entry name" value="UPF0179"/>
    <property type="match status" value="1"/>
</dbReference>
<dbReference type="PANTHER" id="PTHR40699">
    <property type="entry name" value="UPF0179 PROTEIN MJ1627"/>
    <property type="match status" value="1"/>
</dbReference>
<protein>
    <submittedName>
        <fullName evidence="1">Uncharacterized protein</fullName>
    </submittedName>
</protein>
<dbReference type="Pfam" id="PF03684">
    <property type="entry name" value="UPF0179"/>
    <property type="match status" value="1"/>
</dbReference>
<dbReference type="AlphaFoldDB" id="A0A0W8F7L4"/>